<feature type="coiled-coil region" evidence="1">
    <location>
        <begin position="318"/>
        <end position="345"/>
    </location>
</feature>
<keyword evidence="1" id="KW-0175">Coiled coil</keyword>
<dbReference type="InterPro" id="IPR012340">
    <property type="entry name" value="NA-bd_OB-fold"/>
</dbReference>
<keyword evidence="3" id="KW-1185">Reference proteome</keyword>
<name>A0AAN9TSZ8_9HEMI</name>
<evidence type="ECO:0000256" key="1">
    <source>
        <dbReference type="SAM" id="Coils"/>
    </source>
</evidence>
<accession>A0AAN9TSZ8</accession>
<comment type="caution">
    <text evidence="2">The sequence shown here is derived from an EMBL/GenBank/DDBJ whole genome shotgun (WGS) entry which is preliminary data.</text>
</comment>
<dbReference type="Gene3D" id="2.40.50.140">
    <property type="entry name" value="Nucleic acid-binding proteins"/>
    <property type="match status" value="2"/>
</dbReference>
<dbReference type="Proteomes" id="UP001367676">
    <property type="component" value="Unassembled WGS sequence"/>
</dbReference>
<sequence length="379" mass="44472">MFPKQSLLARCPRNPRCVERPLLARYPRNPRSVERSFLARYPRNPRSVEREKIRVWKLAESHRFLKKKPLEMALAIITKIEALQEGQICSIRGKVTYKSDSLISKSNPGYRFEFSLYDGRYLRCVYFSKTATHTYKSLFKFIQAGKYYTIRDTRVKINDKYGHFQLILDQNSNIIVEDESDELNISPHADLIKISDVMGLNFGNPSSRIISTAGRITYIHEPVMRNGGEEQVRKIDITDGKNKVSVAIWDNDLCSNKIFNKRDFVVVENCLLNKYNDELEVMVDERHSELTTNPDWINETDFCNEEHKKETYSSATSHKDIMSYLKDAREELQDVENKITPLEDKQKKLSLQIQKLDYNRKRLRLEIKTLENFKKSKQL</sequence>
<dbReference type="SUPFAM" id="SSF50249">
    <property type="entry name" value="Nucleic acid-binding proteins"/>
    <property type="match status" value="2"/>
</dbReference>
<dbReference type="EMBL" id="JBBCAQ010000006">
    <property type="protein sequence ID" value="KAK7603611.1"/>
    <property type="molecule type" value="Genomic_DNA"/>
</dbReference>
<evidence type="ECO:0000313" key="2">
    <source>
        <dbReference type="EMBL" id="KAK7603611.1"/>
    </source>
</evidence>
<dbReference type="AlphaFoldDB" id="A0AAN9TSZ8"/>
<protein>
    <submittedName>
        <fullName evidence="2">Uncharacterized protein</fullName>
    </submittedName>
</protein>
<gene>
    <name evidence="2" type="ORF">V9T40_003610</name>
</gene>
<organism evidence="2 3">
    <name type="scientific">Parthenolecanium corni</name>
    <dbReference type="NCBI Taxonomy" id="536013"/>
    <lineage>
        <taxon>Eukaryota</taxon>
        <taxon>Metazoa</taxon>
        <taxon>Ecdysozoa</taxon>
        <taxon>Arthropoda</taxon>
        <taxon>Hexapoda</taxon>
        <taxon>Insecta</taxon>
        <taxon>Pterygota</taxon>
        <taxon>Neoptera</taxon>
        <taxon>Paraneoptera</taxon>
        <taxon>Hemiptera</taxon>
        <taxon>Sternorrhyncha</taxon>
        <taxon>Coccoidea</taxon>
        <taxon>Coccidae</taxon>
        <taxon>Parthenolecanium</taxon>
    </lineage>
</organism>
<evidence type="ECO:0000313" key="3">
    <source>
        <dbReference type="Proteomes" id="UP001367676"/>
    </source>
</evidence>
<reference evidence="2 3" key="1">
    <citation type="submission" date="2024-03" db="EMBL/GenBank/DDBJ databases">
        <title>Adaptation during the transition from Ophiocordyceps entomopathogen to insect associate is accompanied by gene loss and intensified selection.</title>
        <authorList>
            <person name="Ward C.M."/>
            <person name="Onetto C.A."/>
            <person name="Borneman A.R."/>
        </authorList>
    </citation>
    <scope>NUCLEOTIDE SEQUENCE [LARGE SCALE GENOMIC DNA]</scope>
    <source>
        <strain evidence="2">AWRI1</strain>
        <tissue evidence="2">Single Adult Female</tissue>
    </source>
</reference>
<proteinExistence type="predicted"/>